<dbReference type="OrthoDB" id="264354at2759"/>
<dbReference type="SUPFAM" id="SSF57850">
    <property type="entry name" value="RING/U-box"/>
    <property type="match status" value="1"/>
</dbReference>
<keyword evidence="2" id="KW-0863">Zinc-finger</keyword>
<feature type="transmembrane region" description="Helical" evidence="5">
    <location>
        <begin position="172"/>
        <end position="198"/>
    </location>
</feature>
<feature type="compositionally biased region" description="Low complexity" evidence="4">
    <location>
        <begin position="16"/>
        <end position="34"/>
    </location>
</feature>
<feature type="compositionally biased region" description="Acidic residues" evidence="4">
    <location>
        <begin position="323"/>
        <end position="332"/>
    </location>
</feature>
<name>A0A0H1B7P4_9EURO</name>
<evidence type="ECO:0000256" key="5">
    <source>
        <dbReference type="SAM" id="Phobius"/>
    </source>
</evidence>
<evidence type="ECO:0000259" key="6">
    <source>
        <dbReference type="PROSITE" id="PS51292"/>
    </source>
</evidence>
<organism evidence="7 8">
    <name type="scientific">Blastomyces silverae</name>
    <dbReference type="NCBI Taxonomy" id="2060906"/>
    <lineage>
        <taxon>Eukaryota</taxon>
        <taxon>Fungi</taxon>
        <taxon>Dikarya</taxon>
        <taxon>Ascomycota</taxon>
        <taxon>Pezizomycotina</taxon>
        <taxon>Eurotiomycetes</taxon>
        <taxon>Eurotiomycetidae</taxon>
        <taxon>Onygenales</taxon>
        <taxon>Ajellomycetaceae</taxon>
        <taxon>Blastomyces</taxon>
    </lineage>
</organism>
<keyword evidence="5" id="KW-1133">Transmembrane helix</keyword>
<evidence type="ECO:0000256" key="3">
    <source>
        <dbReference type="ARBA" id="ARBA00022833"/>
    </source>
</evidence>
<feature type="transmembrane region" description="Helical" evidence="5">
    <location>
        <begin position="281"/>
        <end position="301"/>
    </location>
</feature>
<feature type="domain" description="RING-CH-type" evidence="6">
    <location>
        <begin position="63"/>
        <end position="157"/>
    </location>
</feature>
<dbReference type="Gene3D" id="3.30.40.10">
    <property type="entry name" value="Zinc/RING finger domain, C3HC4 (zinc finger)"/>
    <property type="match status" value="1"/>
</dbReference>
<dbReference type="PROSITE" id="PS51292">
    <property type="entry name" value="ZF_RING_CH"/>
    <property type="match status" value="1"/>
</dbReference>
<feature type="transmembrane region" description="Helical" evidence="5">
    <location>
        <begin position="238"/>
        <end position="259"/>
    </location>
</feature>
<dbReference type="Pfam" id="PF12906">
    <property type="entry name" value="RINGv"/>
    <property type="match status" value="1"/>
</dbReference>
<dbReference type="InterPro" id="IPR011016">
    <property type="entry name" value="Znf_RING-CH"/>
</dbReference>
<feature type="region of interest" description="Disordered" evidence="4">
    <location>
        <begin position="1"/>
        <end position="61"/>
    </location>
</feature>
<dbReference type="GO" id="GO:0008270">
    <property type="term" value="F:zinc ion binding"/>
    <property type="evidence" value="ECO:0007669"/>
    <property type="project" value="UniProtKB-KW"/>
</dbReference>
<dbReference type="InterPro" id="IPR013083">
    <property type="entry name" value="Znf_RING/FYVE/PHD"/>
</dbReference>
<keyword evidence="5" id="KW-0472">Membrane</keyword>
<feature type="region of interest" description="Disordered" evidence="4">
    <location>
        <begin position="322"/>
        <end position="348"/>
    </location>
</feature>
<sequence>MSFHSARRTDPLWQWPEPATEPAAEATSSSQPQSKEPVNSQTQPGSQEAAEGEPTSFASSSSSRYYTSRTCRICLETVPPTFQPTSENLPGFFQSAPRVTYQSSDPELGRLIRPCKCKGSSRYVHEGCLNSWRHADPAYSDRNYWKCPTCGFQYRLERMRWSRWITSTTTQLALTAVILLLAMFLLGFVADPIINLYIDPFDTILSRLYDPDATEKLIYPDEDVPVTTTWAEHFFKGLASLGVLSFVKVIFALSPWQWWNLRNSGLVGSGRRPAATGRDRAASVSWIVLLIGVVTFLLTVYKGVRAWSRKVLEKAGDRVLDVPLEDDDEPEDTAYAGSQEPSTSKKED</sequence>
<reference evidence="8" key="1">
    <citation type="journal article" date="2015" name="PLoS Genet.">
        <title>The dynamic genome and transcriptome of the human fungal pathogen Blastomyces and close relative Emmonsia.</title>
        <authorList>
            <person name="Munoz J.F."/>
            <person name="Gauthier G.M."/>
            <person name="Desjardins C.A."/>
            <person name="Gallo J.E."/>
            <person name="Holder J."/>
            <person name="Sullivan T.D."/>
            <person name="Marty A.J."/>
            <person name="Carmen J.C."/>
            <person name="Chen Z."/>
            <person name="Ding L."/>
            <person name="Gujja S."/>
            <person name="Magrini V."/>
            <person name="Misas E."/>
            <person name="Mitreva M."/>
            <person name="Priest M."/>
            <person name="Saif S."/>
            <person name="Whiston E.A."/>
            <person name="Young S."/>
            <person name="Zeng Q."/>
            <person name="Goldman W.E."/>
            <person name="Mardis E.R."/>
            <person name="Taylor J.W."/>
            <person name="McEwen J.G."/>
            <person name="Clay O.K."/>
            <person name="Klein B.S."/>
            <person name="Cuomo C.A."/>
        </authorList>
    </citation>
    <scope>NUCLEOTIDE SEQUENCE [LARGE SCALE GENOMIC DNA]</scope>
    <source>
        <strain evidence="8">UAMH 139</strain>
    </source>
</reference>
<feature type="compositionally biased region" description="Polar residues" evidence="4">
    <location>
        <begin position="36"/>
        <end position="46"/>
    </location>
</feature>
<keyword evidence="3" id="KW-0862">Zinc</keyword>
<evidence type="ECO:0000256" key="1">
    <source>
        <dbReference type="ARBA" id="ARBA00022723"/>
    </source>
</evidence>
<proteinExistence type="predicted"/>
<dbReference type="EMBL" id="LDEV01002930">
    <property type="protein sequence ID" value="KLJ07017.1"/>
    <property type="molecule type" value="Genomic_DNA"/>
</dbReference>
<dbReference type="PANTHER" id="PTHR46347">
    <property type="entry name" value="RING/FYVE/PHD ZINC FINGER SUPERFAMILY PROTEIN"/>
    <property type="match status" value="1"/>
</dbReference>
<keyword evidence="5" id="KW-0812">Transmembrane</keyword>
<evidence type="ECO:0000256" key="2">
    <source>
        <dbReference type="ARBA" id="ARBA00022771"/>
    </source>
</evidence>
<dbReference type="AlphaFoldDB" id="A0A0H1B7P4"/>
<dbReference type="CDD" id="cd16495">
    <property type="entry name" value="RING_CH-C4HC3_MARCH"/>
    <property type="match status" value="1"/>
</dbReference>
<evidence type="ECO:0000313" key="8">
    <source>
        <dbReference type="Proteomes" id="UP000053573"/>
    </source>
</evidence>
<dbReference type="Proteomes" id="UP000053573">
    <property type="component" value="Unassembled WGS sequence"/>
</dbReference>
<dbReference type="SMART" id="SM00744">
    <property type="entry name" value="RINGv"/>
    <property type="match status" value="1"/>
</dbReference>
<dbReference type="PANTHER" id="PTHR46347:SF1">
    <property type="entry name" value="RING_FYVE_PHD ZINC FINGER SUPERFAMILY PROTEIN"/>
    <property type="match status" value="1"/>
</dbReference>
<keyword evidence="8" id="KW-1185">Reference proteome</keyword>
<evidence type="ECO:0000313" key="7">
    <source>
        <dbReference type="EMBL" id="KLJ07017.1"/>
    </source>
</evidence>
<dbReference type="STRING" id="2060906.A0A0H1B7P4"/>
<keyword evidence="1" id="KW-0479">Metal-binding</keyword>
<evidence type="ECO:0000256" key="4">
    <source>
        <dbReference type="SAM" id="MobiDB-lite"/>
    </source>
</evidence>
<comment type="caution">
    <text evidence="7">The sequence shown here is derived from an EMBL/GenBank/DDBJ whole genome shotgun (WGS) entry which is preliminary data.</text>
</comment>
<accession>A0A0H1B7P4</accession>
<protein>
    <recommendedName>
        <fullName evidence="6">RING-CH-type domain-containing protein</fullName>
    </recommendedName>
</protein>
<gene>
    <name evidence="7" type="ORF">EMPG_17492</name>
</gene>